<reference evidence="7 8" key="1">
    <citation type="submission" date="2024-01" db="EMBL/GenBank/DDBJ databases">
        <authorList>
            <person name="Alioto T."/>
            <person name="Alioto T."/>
            <person name="Gomez Garrido J."/>
        </authorList>
    </citation>
    <scope>NUCLEOTIDE SEQUENCE [LARGE SCALE GENOMIC DNA]</scope>
</reference>
<dbReference type="Proteomes" id="UP001314229">
    <property type="component" value="Unassembled WGS sequence"/>
</dbReference>
<dbReference type="PANTHER" id="PTHR15375">
    <property type="entry name" value="ACTIVATOR OF S-PHASE KINASE-RELATED"/>
    <property type="match status" value="1"/>
</dbReference>
<dbReference type="PANTHER" id="PTHR15375:SF24">
    <property type="entry name" value="PROTEIN DBF4 HOMOLOG B"/>
    <property type="match status" value="1"/>
</dbReference>
<dbReference type="SUPFAM" id="SSF52113">
    <property type="entry name" value="BRCT domain"/>
    <property type="match status" value="1"/>
</dbReference>
<feature type="compositionally biased region" description="Polar residues" evidence="5">
    <location>
        <begin position="715"/>
        <end position="727"/>
    </location>
</feature>
<dbReference type="GO" id="GO:0010571">
    <property type="term" value="P:positive regulation of nuclear cell cycle DNA replication"/>
    <property type="evidence" value="ECO:0007669"/>
    <property type="project" value="TreeGrafter"/>
</dbReference>
<feature type="compositionally biased region" description="Polar residues" evidence="5">
    <location>
        <begin position="680"/>
        <end position="695"/>
    </location>
</feature>
<feature type="region of interest" description="Disordered" evidence="5">
    <location>
        <begin position="680"/>
        <end position="700"/>
    </location>
</feature>
<evidence type="ECO:0000313" key="7">
    <source>
        <dbReference type="EMBL" id="CAK6956650.1"/>
    </source>
</evidence>
<feature type="domain" description="DBF4-type" evidence="6">
    <location>
        <begin position="275"/>
        <end position="324"/>
    </location>
</feature>
<organism evidence="7 8">
    <name type="scientific">Scomber scombrus</name>
    <name type="common">Atlantic mackerel</name>
    <name type="synonym">Scomber vernalis</name>
    <dbReference type="NCBI Taxonomy" id="13677"/>
    <lineage>
        <taxon>Eukaryota</taxon>
        <taxon>Metazoa</taxon>
        <taxon>Chordata</taxon>
        <taxon>Craniata</taxon>
        <taxon>Vertebrata</taxon>
        <taxon>Euteleostomi</taxon>
        <taxon>Actinopterygii</taxon>
        <taxon>Neopterygii</taxon>
        <taxon>Teleostei</taxon>
        <taxon>Neoteleostei</taxon>
        <taxon>Acanthomorphata</taxon>
        <taxon>Pelagiaria</taxon>
        <taxon>Scombriformes</taxon>
        <taxon>Scombridae</taxon>
        <taxon>Scomber</taxon>
    </lineage>
</organism>
<dbReference type="GO" id="GO:0031431">
    <property type="term" value="C:Dbf4-dependent protein kinase complex"/>
    <property type="evidence" value="ECO:0007669"/>
    <property type="project" value="TreeGrafter"/>
</dbReference>
<keyword evidence="3" id="KW-0862">Zinc</keyword>
<evidence type="ECO:0000256" key="4">
    <source>
        <dbReference type="PROSITE-ProRule" id="PRU00600"/>
    </source>
</evidence>
<dbReference type="GO" id="GO:0043539">
    <property type="term" value="F:protein serine/threonine kinase activator activity"/>
    <property type="evidence" value="ECO:0007669"/>
    <property type="project" value="TreeGrafter"/>
</dbReference>
<proteinExistence type="predicted"/>
<comment type="caution">
    <text evidence="7">The sequence shown here is derived from an EMBL/GenBank/DDBJ whole genome shotgun (WGS) entry which is preliminary data.</text>
</comment>
<feature type="compositionally biased region" description="Pro residues" evidence="5">
    <location>
        <begin position="393"/>
        <end position="402"/>
    </location>
</feature>
<keyword evidence="8" id="KW-1185">Reference proteome</keyword>
<dbReference type="GO" id="GO:1901987">
    <property type="term" value="P:regulation of cell cycle phase transition"/>
    <property type="evidence" value="ECO:0007669"/>
    <property type="project" value="TreeGrafter"/>
</dbReference>
<feature type="region of interest" description="Disordered" evidence="5">
    <location>
        <begin position="569"/>
        <end position="595"/>
    </location>
</feature>
<dbReference type="SMART" id="SM00586">
    <property type="entry name" value="ZnF_DBF"/>
    <property type="match status" value="1"/>
</dbReference>
<dbReference type="GO" id="GO:0003676">
    <property type="term" value="F:nucleic acid binding"/>
    <property type="evidence" value="ECO:0007669"/>
    <property type="project" value="InterPro"/>
</dbReference>
<dbReference type="FunFam" id="6.10.250.3410:FF:000001">
    <property type="entry name" value="Protein DBF4 homolog A"/>
    <property type="match status" value="1"/>
</dbReference>
<feature type="region of interest" description="Disordered" evidence="5">
    <location>
        <begin position="361"/>
        <end position="421"/>
    </location>
</feature>
<dbReference type="Gene3D" id="6.10.250.3410">
    <property type="entry name" value="DBF zinc finger"/>
    <property type="match status" value="1"/>
</dbReference>
<dbReference type="AlphaFoldDB" id="A0AAV1NCM6"/>
<feature type="compositionally biased region" description="Polar residues" evidence="5">
    <location>
        <begin position="372"/>
        <end position="382"/>
    </location>
</feature>
<evidence type="ECO:0000256" key="2">
    <source>
        <dbReference type="ARBA" id="ARBA00022771"/>
    </source>
</evidence>
<sequence>MQQQQYTEEDPEIFGQLCPGEKKLEGKTFYLDNVKKRATALLLEAISLLGGGVESFLHKDVSFLVTGSQEGLKEQRNGVTEAGAKGGEEAQQPVKQQQSVLSREKQRPGTPRPVACGSRGKALLEKAIRNNERLQGSSVLANARSWGVKILFVDDVILYLKHLTRESFRPKQKKPEQTYTKQQGSPVVKAAALRSPYIKIEDLSRKYKPLHMQSMTFPTLCYSGRFSPFEAPPPRFEKWTEQGESKTREKNKVESSPKDKSQSPLSCNPSPWRPRKKDLAYCECCREPFTNLEEHLQSDQHRTFVLDTSNYSEVDQLVAEMLPGFNPDPSLQSEELLNRPPTPLLIHDVLELEPLTDAETERAVQSLRRRGSSLNAHISSPTKGALSSVPNPITNPAPPPADLEPLTPQTGCHSPDSRPQVALSPVMPVLDVEPRAHSPTSQHSQHLTTNHNTPCPSPDPYSLPPVLSPQVPDPYHIMEQHRSYSDPPVLSPQQYITEENEEGQACEMDTEESVSQSVPAVTNPSVAVTKAEGVEGSNQNALLGISEVLCSSGGLECAKLTLCRSRSLPQQPVTAPNPKKRQSASPEYSHSKRQRTATLGYSGCWTEQGNTFIKPKRDIMGNGESCLLFDTVSSQIMQLYSNPEVRTCTVEKFCSQPQTTFCVPTAYNFTRVTNQIDNMSHSSTIVPDQPSWSRSSKAKSFDAPLQIPTEKSHTECSNQDSQSALNPNSHSTSFCIESALIPDLARLSPSSSDSDWDCELLSRLKPAAAPPQSPTEQSCELDKELLHRPCTWMHDTSYESRLHTVLQPSTPASPLCGEEMDPSVFSRTVVQIVEVQH</sequence>
<dbReference type="InterPro" id="IPR038545">
    <property type="entry name" value="Znf_DBF_sf"/>
</dbReference>
<name>A0AAV1NCM6_SCOSC</name>
<feature type="region of interest" description="Disordered" evidence="5">
    <location>
        <begin position="233"/>
        <end position="273"/>
    </location>
</feature>
<dbReference type="EMBL" id="CAWUFR010000026">
    <property type="protein sequence ID" value="CAK6956650.1"/>
    <property type="molecule type" value="Genomic_DNA"/>
</dbReference>
<protein>
    <submittedName>
        <fullName evidence="7">Uncharacterized protein dbf4b</fullName>
    </submittedName>
</protein>
<dbReference type="GO" id="GO:0008270">
    <property type="term" value="F:zinc ion binding"/>
    <property type="evidence" value="ECO:0007669"/>
    <property type="project" value="UniProtKB-KW"/>
</dbReference>
<evidence type="ECO:0000256" key="3">
    <source>
        <dbReference type="ARBA" id="ARBA00022833"/>
    </source>
</evidence>
<feature type="region of interest" description="Disordered" evidence="5">
    <location>
        <begin position="434"/>
        <end position="469"/>
    </location>
</feature>
<keyword evidence="1" id="KW-0479">Metal-binding</keyword>
<gene>
    <name evidence="7" type="ORF">FSCOSCO3_A000827</name>
</gene>
<feature type="compositionally biased region" description="Basic and acidic residues" evidence="5">
    <location>
        <begin position="235"/>
        <end position="261"/>
    </location>
</feature>
<evidence type="ECO:0000256" key="5">
    <source>
        <dbReference type="SAM" id="MobiDB-lite"/>
    </source>
</evidence>
<dbReference type="InterPro" id="IPR036420">
    <property type="entry name" value="BRCT_dom_sf"/>
</dbReference>
<evidence type="ECO:0000259" key="6">
    <source>
        <dbReference type="PROSITE" id="PS51265"/>
    </source>
</evidence>
<dbReference type="PROSITE" id="PS51265">
    <property type="entry name" value="ZF_DBF4"/>
    <property type="match status" value="1"/>
</dbReference>
<accession>A0AAV1NCM6</accession>
<evidence type="ECO:0000256" key="1">
    <source>
        <dbReference type="ARBA" id="ARBA00022723"/>
    </source>
</evidence>
<dbReference type="InterPro" id="IPR051590">
    <property type="entry name" value="Replication_Regulatory_Kinase"/>
</dbReference>
<evidence type="ECO:0000313" key="8">
    <source>
        <dbReference type="Proteomes" id="UP001314229"/>
    </source>
</evidence>
<feature type="compositionally biased region" description="Pro residues" evidence="5">
    <location>
        <begin position="455"/>
        <end position="467"/>
    </location>
</feature>
<feature type="region of interest" description="Disordered" evidence="5">
    <location>
        <begin position="708"/>
        <end position="727"/>
    </location>
</feature>
<feature type="region of interest" description="Disordered" evidence="5">
    <location>
        <begin position="82"/>
        <end position="117"/>
    </location>
</feature>
<dbReference type="InterPro" id="IPR006572">
    <property type="entry name" value="Znf_DBF"/>
</dbReference>
<dbReference type="Pfam" id="PF07535">
    <property type="entry name" value="zf-DBF"/>
    <property type="match status" value="1"/>
</dbReference>
<feature type="compositionally biased region" description="Polar residues" evidence="5">
    <location>
        <begin position="438"/>
        <end position="453"/>
    </location>
</feature>
<keyword evidence="2 4" id="KW-0863">Zinc-finger</keyword>